<reference evidence="2" key="1">
    <citation type="journal article" date="2020" name="Stud. Mycol.">
        <title>101 Dothideomycetes genomes: a test case for predicting lifestyles and emergence of pathogens.</title>
        <authorList>
            <person name="Haridas S."/>
            <person name="Albert R."/>
            <person name="Binder M."/>
            <person name="Bloem J."/>
            <person name="Labutti K."/>
            <person name="Salamov A."/>
            <person name="Andreopoulos B."/>
            <person name="Baker S."/>
            <person name="Barry K."/>
            <person name="Bills G."/>
            <person name="Bluhm B."/>
            <person name="Cannon C."/>
            <person name="Castanera R."/>
            <person name="Culley D."/>
            <person name="Daum C."/>
            <person name="Ezra D."/>
            <person name="Gonzalez J."/>
            <person name="Henrissat B."/>
            <person name="Kuo A."/>
            <person name="Liang C."/>
            <person name="Lipzen A."/>
            <person name="Lutzoni F."/>
            <person name="Magnuson J."/>
            <person name="Mondo S."/>
            <person name="Nolan M."/>
            <person name="Ohm R."/>
            <person name="Pangilinan J."/>
            <person name="Park H.-J."/>
            <person name="Ramirez L."/>
            <person name="Alfaro M."/>
            <person name="Sun H."/>
            <person name="Tritt A."/>
            <person name="Yoshinaga Y."/>
            <person name="Zwiers L.-H."/>
            <person name="Turgeon B."/>
            <person name="Goodwin S."/>
            <person name="Spatafora J."/>
            <person name="Crous P."/>
            <person name="Grigoriev I."/>
        </authorList>
    </citation>
    <scope>NUCLEOTIDE SEQUENCE</scope>
    <source>
        <strain evidence="2">CBS 113979</strain>
    </source>
</reference>
<accession>A0A6G1GWT6</accession>
<name>A0A6G1GWT6_9PEZI</name>
<dbReference type="InterPro" id="IPR047794">
    <property type="entry name" value="C45_proenzyme-like"/>
</dbReference>
<dbReference type="Pfam" id="PF03417">
    <property type="entry name" value="AAT"/>
    <property type="match status" value="1"/>
</dbReference>
<sequence length="340" mass="37395">MLEIKCSGTPYQIGFKHGNEAKVQIERCITFYAGQFKKNAKLDWSEVKPTALQFEPIIKSKWPAFLEEMQGIADGAGVDLASVIAINVRTEITFGLFTDGCTALSWHNNRNSFLAQNWDWMPEQKQNLINLCIAQPRKPTIKMITEAGLIGKIGLNSLGVGVCLNAIRAKGMDPHRMPCHLALRTVLESPSRSAAVAALESSGVASSCHMLIADADGATGMEWSSTGCAKLEMDGKGRVFHTNHLLLPQEGVEDTTYLPDSFPRIERIHELADKVEEPSVQGLKQMLRDEKGLPGSICRKEADGSIAETLFSIVMDLKGKNAVVVLGRPVEPEEEFELRF</sequence>
<keyword evidence="3" id="KW-1185">Reference proteome</keyword>
<dbReference type="InterPro" id="IPR005079">
    <property type="entry name" value="Peptidase_C45_hydrolase"/>
</dbReference>
<dbReference type="NCBIfam" id="NF040521">
    <property type="entry name" value="C45_proenzyme"/>
    <property type="match status" value="1"/>
</dbReference>
<dbReference type="PANTHER" id="PTHR34180:SF1">
    <property type="entry name" value="BETA-ALANYL-DOPAMINE_CARCININE HYDROLASE"/>
    <property type="match status" value="1"/>
</dbReference>
<protein>
    <submittedName>
        <fullName evidence="2">AAT-domain-containing protein</fullName>
    </submittedName>
</protein>
<proteinExistence type="predicted"/>
<evidence type="ECO:0000313" key="2">
    <source>
        <dbReference type="EMBL" id="KAF1985274.1"/>
    </source>
</evidence>
<dbReference type="PANTHER" id="PTHR34180">
    <property type="entry name" value="PEPTIDASE C45"/>
    <property type="match status" value="1"/>
</dbReference>
<evidence type="ECO:0000259" key="1">
    <source>
        <dbReference type="Pfam" id="PF03417"/>
    </source>
</evidence>
<organism evidence="2 3">
    <name type="scientific">Aulographum hederae CBS 113979</name>
    <dbReference type="NCBI Taxonomy" id="1176131"/>
    <lineage>
        <taxon>Eukaryota</taxon>
        <taxon>Fungi</taxon>
        <taxon>Dikarya</taxon>
        <taxon>Ascomycota</taxon>
        <taxon>Pezizomycotina</taxon>
        <taxon>Dothideomycetes</taxon>
        <taxon>Pleosporomycetidae</taxon>
        <taxon>Aulographales</taxon>
        <taxon>Aulographaceae</taxon>
    </lineage>
</organism>
<gene>
    <name evidence="2" type="ORF">K402DRAFT_447210</name>
</gene>
<dbReference type="Gene3D" id="3.60.60.10">
    <property type="entry name" value="Penicillin V Acylase, Chain A"/>
    <property type="match status" value="1"/>
</dbReference>
<feature type="domain" description="Peptidase C45 hydrolase" evidence="1">
    <location>
        <begin position="108"/>
        <end position="329"/>
    </location>
</feature>
<dbReference type="EMBL" id="ML977163">
    <property type="protein sequence ID" value="KAF1985274.1"/>
    <property type="molecule type" value="Genomic_DNA"/>
</dbReference>
<dbReference type="AlphaFoldDB" id="A0A6G1GWT6"/>
<dbReference type="OrthoDB" id="189997at2759"/>
<evidence type="ECO:0000313" key="3">
    <source>
        <dbReference type="Proteomes" id="UP000800041"/>
    </source>
</evidence>
<dbReference type="InterPro" id="IPR047801">
    <property type="entry name" value="Peptidase_C45"/>
</dbReference>
<dbReference type="Proteomes" id="UP000800041">
    <property type="component" value="Unassembled WGS sequence"/>
</dbReference>
<dbReference type="Gene3D" id="1.10.10.2120">
    <property type="match status" value="1"/>
</dbReference>